<reference evidence="1 2" key="1">
    <citation type="submission" date="2016-06" db="EMBL/GenBank/DDBJ databases">
        <title>Draft genome of Moraxella atlantae CCUG 59586.</title>
        <authorList>
            <person name="Salva-Serra F."/>
            <person name="Engstrom-Jakobsson H."/>
            <person name="Thorell K."/>
            <person name="Gonzales-Siles L."/>
            <person name="Karlsson R."/>
            <person name="Boulund F."/>
            <person name="Engstrand L."/>
            <person name="Kristiansson E."/>
            <person name="Moore E."/>
        </authorList>
    </citation>
    <scope>NUCLEOTIDE SEQUENCE [LARGE SCALE GENOMIC DNA]</scope>
    <source>
        <strain evidence="1 2">CCUG 59586</strain>
    </source>
</reference>
<keyword evidence="2" id="KW-1185">Reference proteome</keyword>
<evidence type="ECO:0000313" key="1">
    <source>
        <dbReference type="EMBL" id="OBX75361.1"/>
    </source>
</evidence>
<dbReference type="RefSeq" id="WP_067338715.1">
    <property type="nucleotide sequence ID" value="NZ_CP171132.1"/>
</dbReference>
<sequence length="247" mass="28341">MIVIPMAGLSSRFFKAGFELPKYQLMLAGQTVFARALQSFTRYFSSDLFVIIVRDVYDTPTFVREQLEDLGVQNYHICVLPNETDGQAHTVYLGLQQLAKQQPIAPDEPLYIFNIDTFRYDFVKPEQAAQWDGYLEVFRGEGEHWSFIALDDEGRVIRTTEKQRISDLCSDGLYYFKSACRFMALFEYCQANNVTHHGELYIAPMYNLMIAAGETVGYVLIEPHEIDFCGTPAEYEHLLTHGLQQNA</sequence>
<dbReference type="Proteomes" id="UP000092616">
    <property type="component" value="Unassembled WGS sequence"/>
</dbReference>
<dbReference type="Gene3D" id="3.90.550.10">
    <property type="entry name" value="Spore Coat Polysaccharide Biosynthesis Protein SpsA, Chain A"/>
    <property type="match status" value="1"/>
</dbReference>
<dbReference type="EMBL" id="LZNA01000070">
    <property type="protein sequence ID" value="OBX75361.1"/>
    <property type="molecule type" value="Genomic_DNA"/>
</dbReference>
<comment type="caution">
    <text evidence="1">The sequence shown here is derived from an EMBL/GenBank/DDBJ whole genome shotgun (WGS) entry which is preliminary data.</text>
</comment>
<dbReference type="InterPro" id="IPR029044">
    <property type="entry name" value="Nucleotide-diphossugar_trans"/>
</dbReference>
<dbReference type="AlphaFoldDB" id="A0A1B8Q9G8"/>
<gene>
    <name evidence="1" type="ORF">A9306_02210</name>
</gene>
<accession>A0A1B8Q9G8</accession>
<organism evidence="1 2">
    <name type="scientific">Faucicola atlantae</name>
    <dbReference type="NCBI Taxonomy" id="34059"/>
    <lineage>
        <taxon>Bacteria</taxon>
        <taxon>Pseudomonadati</taxon>
        <taxon>Pseudomonadota</taxon>
        <taxon>Gammaproteobacteria</taxon>
        <taxon>Moraxellales</taxon>
        <taxon>Moraxellaceae</taxon>
        <taxon>Faucicola</taxon>
    </lineage>
</organism>
<protein>
    <submittedName>
        <fullName evidence="1">Capsular biosynthesis protein</fullName>
    </submittedName>
</protein>
<proteinExistence type="predicted"/>
<dbReference type="InterPro" id="IPR016873">
    <property type="entry name" value="Caps_polysacc_synth_BcbE_prd"/>
</dbReference>
<name>A0A1B8Q9G8_9GAMM</name>
<dbReference type="PIRSF" id="PIRSF028162">
    <property type="entry name" value="BcbE_prd"/>
    <property type="match status" value="1"/>
</dbReference>
<evidence type="ECO:0000313" key="2">
    <source>
        <dbReference type="Proteomes" id="UP000092616"/>
    </source>
</evidence>
<dbReference type="SUPFAM" id="SSF53448">
    <property type="entry name" value="Nucleotide-diphospho-sugar transferases"/>
    <property type="match status" value="1"/>
</dbReference>
<dbReference type="CDD" id="cd04183">
    <property type="entry name" value="GT2_BcE_like"/>
    <property type="match status" value="1"/>
</dbReference>